<feature type="domain" description="FAD/NAD(P)-binding" evidence="11">
    <location>
        <begin position="379"/>
        <end position="640"/>
    </location>
</feature>
<dbReference type="GO" id="GO:0046872">
    <property type="term" value="F:metal ion binding"/>
    <property type="evidence" value="ECO:0007669"/>
    <property type="project" value="UniProtKB-KW"/>
</dbReference>
<proteinExistence type="inferred from homology"/>
<evidence type="ECO:0000259" key="11">
    <source>
        <dbReference type="Pfam" id="PF07992"/>
    </source>
</evidence>
<sequence>MDDLLFQPITIGNLAVKNRISMPAMHTNMCQDFMVTDKLIQFYAERARGGVGMITVGYATVDELCGSGQCLGAHKDEFIPGLGRLAGTIKDLGARALVQINHPGRYVPSRSINGLQPVAPSAIPSRLTKETPRELDSEEIGAVVQSFADAAARVQAAGFDGVEVLCGTGYLISEFLSPLTNKRNDGYGGTLENRMRFGVEVISAIRKTVGDDFTLLARVNGNDFMPGGNSPQELQMFARTLEEAGIDGVNVNVGWHEARVPQIIGSVPRGVFSYLAEGIKQVVGVPVIAGHRINDPVTARELIADGKCDMVAMGRALIADPQLPNKAQSGREKEILHCVACGQGCFDHIFKAKPIECLCNPKAGHERSARVTTSSRPRRVMVVGGGAAGISAALSAAETGHEVKLYEKSGRLGGQLFLAGAPPGREEFLTLAADLANQVAGSRVQVIFNTAVDVALVEKEAPEAVILATGGVPLTPPIPGVELPHVVQAWDVLQGRVSPGRRIVVIGGGAVGVETALMLAESGTMSAEALKFLLVNQAATPEELYRLATRGSKEVFLIEMIDKIGKDIGLTTRWAMLQDISRVGVSVQQETRAMEITPGGVMVERAGKIVKLPCDTVVLAAGSRAYNPLQKQLEKIGISCRVIGDAERIGLVFDAIHSGFGAGRSVV</sequence>
<comment type="cofactor">
    <cofactor evidence="1">
        <name>FMN</name>
        <dbReference type="ChEBI" id="CHEBI:58210"/>
    </cofactor>
</comment>
<keyword evidence="6" id="KW-0479">Metal-binding</keyword>
<dbReference type="Proteomes" id="UP000199073">
    <property type="component" value="Unassembled WGS sequence"/>
</dbReference>
<dbReference type="InterPro" id="IPR013785">
    <property type="entry name" value="Aldolase_TIM"/>
</dbReference>
<evidence type="ECO:0000256" key="1">
    <source>
        <dbReference type="ARBA" id="ARBA00001917"/>
    </source>
</evidence>
<keyword evidence="5" id="KW-0288">FMN</keyword>
<feature type="domain" description="NADH:flavin oxidoreductase/NADH oxidase N-terminal" evidence="10">
    <location>
        <begin position="5"/>
        <end position="334"/>
    </location>
</feature>
<gene>
    <name evidence="12" type="ORF">SAMN05660330_00841</name>
</gene>
<dbReference type="CDD" id="cd02803">
    <property type="entry name" value="OYE_like_FMN_family"/>
    <property type="match status" value="1"/>
</dbReference>
<dbReference type="PANTHER" id="PTHR42917:SF2">
    <property type="entry name" value="2,4-DIENOYL-COA REDUCTASE [(2E)-ENOYL-COA-PRODUCING]"/>
    <property type="match status" value="1"/>
</dbReference>
<evidence type="ECO:0000313" key="12">
    <source>
        <dbReference type="EMBL" id="SDO71285.1"/>
    </source>
</evidence>
<dbReference type="Gene3D" id="3.50.50.60">
    <property type="entry name" value="FAD/NAD(P)-binding domain"/>
    <property type="match status" value="1"/>
</dbReference>
<keyword evidence="13" id="KW-1185">Reference proteome</keyword>
<evidence type="ECO:0000256" key="4">
    <source>
        <dbReference type="ARBA" id="ARBA00022630"/>
    </source>
</evidence>
<dbReference type="Pfam" id="PF00724">
    <property type="entry name" value="Oxidored_FMN"/>
    <property type="match status" value="1"/>
</dbReference>
<evidence type="ECO:0000256" key="8">
    <source>
        <dbReference type="ARBA" id="ARBA00023004"/>
    </source>
</evidence>
<dbReference type="OrthoDB" id="9784632at2"/>
<dbReference type="GO" id="GO:0051536">
    <property type="term" value="F:iron-sulfur cluster binding"/>
    <property type="evidence" value="ECO:0007669"/>
    <property type="project" value="UniProtKB-KW"/>
</dbReference>
<evidence type="ECO:0000256" key="7">
    <source>
        <dbReference type="ARBA" id="ARBA00023002"/>
    </source>
</evidence>
<dbReference type="SUPFAM" id="SSF51395">
    <property type="entry name" value="FMN-linked oxidoreductases"/>
    <property type="match status" value="1"/>
</dbReference>
<keyword evidence="8" id="KW-0408">Iron</keyword>
<accession>A0A1H0LT49</accession>
<evidence type="ECO:0000259" key="10">
    <source>
        <dbReference type="Pfam" id="PF00724"/>
    </source>
</evidence>
<dbReference type="GO" id="GO:0016491">
    <property type="term" value="F:oxidoreductase activity"/>
    <property type="evidence" value="ECO:0007669"/>
    <property type="project" value="UniProtKB-KW"/>
</dbReference>
<dbReference type="InterPro" id="IPR036188">
    <property type="entry name" value="FAD/NAD-bd_sf"/>
</dbReference>
<keyword evidence="7" id="KW-0560">Oxidoreductase</keyword>
<dbReference type="PRINTS" id="PR00469">
    <property type="entry name" value="PNDRDTASEII"/>
</dbReference>
<dbReference type="Gene3D" id="3.40.50.720">
    <property type="entry name" value="NAD(P)-binding Rossmann-like Domain"/>
    <property type="match status" value="1"/>
</dbReference>
<dbReference type="InterPro" id="IPR001155">
    <property type="entry name" value="OxRdtase_FMN_N"/>
</dbReference>
<dbReference type="SUPFAM" id="SSF51905">
    <property type="entry name" value="FAD/NAD(P)-binding domain"/>
    <property type="match status" value="1"/>
</dbReference>
<evidence type="ECO:0000256" key="5">
    <source>
        <dbReference type="ARBA" id="ARBA00022643"/>
    </source>
</evidence>
<dbReference type="RefSeq" id="WP_092220100.1">
    <property type="nucleotide sequence ID" value="NZ_FNJI01000005.1"/>
</dbReference>
<keyword evidence="9" id="KW-0411">Iron-sulfur</keyword>
<evidence type="ECO:0000256" key="9">
    <source>
        <dbReference type="ARBA" id="ARBA00023014"/>
    </source>
</evidence>
<dbReference type="STRING" id="91360.SAMN05660330_00841"/>
<dbReference type="InterPro" id="IPR023753">
    <property type="entry name" value="FAD/NAD-binding_dom"/>
</dbReference>
<evidence type="ECO:0000256" key="3">
    <source>
        <dbReference type="ARBA" id="ARBA00011048"/>
    </source>
</evidence>
<dbReference type="Pfam" id="PF07992">
    <property type="entry name" value="Pyr_redox_2"/>
    <property type="match status" value="1"/>
</dbReference>
<dbReference type="PRINTS" id="PR00368">
    <property type="entry name" value="FADPNR"/>
</dbReference>
<dbReference type="GO" id="GO:0010181">
    <property type="term" value="F:FMN binding"/>
    <property type="evidence" value="ECO:0007669"/>
    <property type="project" value="InterPro"/>
</dbReference>
<comment type="similarity">
    <text evidence="3">In the N-terminal section; belongs to the NADH:flavin oxidoreductase/NADH oxidase family.</text>
</comment>
<name>A0A1H0LT49_9BACT</name>
<evidence type="ECO:0000313" key="13">
    <source>
        <dbReference type="Proteomes" id="UP000199073"/>
    </source>
</evidence>
<organism evidence="12 13">
    <name type="scientific">Desulforhopalus singaporensis</name>
    <dbReference type="NCBI Taxonomy" id="91360"/>
    <lineage>
        <taxon>Bacteria</taxon>
        <taxon>Pseudomonadati</taxon>
        <taxon>Thermodesulfobacteriota</taxon>
        <taxon>Desulfobulbia</taxon>
        <taxon>Desulfobulbales</taxon>
        <taxon>Desulfocapsaceae</taxon>
        <taxon>Desulforhopalus</taxon>
    </lineage>
</organism>
<comment type="cofactor">
    <cofactor evidence="2">
        <name>[4Fe-4S] cluster</name>
        <dbReference type="ChEBI" id="CHEBI:49883"/>
    </cofactor>
</comment>
<dbReference type="Gene3D" id="3.20.20.70">
    <property type="entry name" value="Aldolase class I"/>
    <property type="match status" value="1"/>
</dbReference>
<protein>
    <submittedName>
        <fullName evidence="12">2,4-dienoyl-CoA reductase (NADPH2)</fullName>
    </submittedName>
</protein>
<reference evidence="12 13" key="1">
    <citation type="submission" date="2016-10" db="EMBL/GenBank/DDBJ databases">
        <authorList>
            <person name="de Groot N.N."/>
        </authorList>
    </citation>
    <scope>NUCLEOTIDE SEQUENCE [LARGE SCALE GENOMIC DNA]</scope>
    <source>
        <strain evidence="12 13">DSM 12130</strain>
    </source>
</reference>
<dbReference type="InterPro" id="IPR051793">
    <property type="entry name" value="NADH:flavin_oxidoreductase"/>
</dbReference>
<dbReference type="EMBL" id="FNJI01000005">
    <property type="protein sequence ID" value="SDO71285.1"/>
    <property type="molecule type" value="Genomic_DNA"/>
</dbReference>
<dbReference type="PANTHER" id="PTHR42917">
    <property type="entry name" value="2,4-DIENOYL-COA REDUCTASE"/>
    <property type="match status" value="1"/>
</dbReference>
<dbReference type="AlphaFoldDB" id="A0A1H0LT49"/>
<evidence type="ECO:0000256" key="6">
    <source>
        <dbReference type="ARBA" id="ARBA00022723"/>
    </source>
</evidence>
<evidence type="ECO:0000256" key="2">
    <source>
        <dbReference type="ARBA" id="ARBA00001966"/>
    </source>
</evidence>
<keyword evidence="4" id="KW-0285">Flavoprotein</keyword>